<dbReference type="OrthoDB" id="10542292at2759"/>
<feature type="compositionally biased region" description="Basic residues" evidence="1">
    <location>
        <begin position="28"/>
        <end position="37"/>
    </location>
</feature>
<dbReference type="AlphaFoldDB" id="A0A8X6NRQ1"/>
<feature type="compositionally biased region" description="Polar residues" evidence="1">
    <location>
        <begin position="13"/>
        <end position="27"/>
    </location>
</feature>
<evidence type="ECO:0000256" key="1">
    <source>
        <dbReference type="SAM" id="MobiDB-lite"/>
    </source>
</evidence>
<reference evidence="2" key="1">
    <citation type="submission" date="2020-08" db="EMBL/GenBank/DDBJ databases">
        <title>Multicomponent nature underlies the extraordinary mechanical properties of spider dragline silk.</title>
        <authorList>
            <person name="Kono N."/>
            <person name="Nakamura H."/>
            <person name="Mori M."/>
            <person name="Yoshida Y."/>
            <person name="Ohtoshi R."/>
            <person name="Malay A.D."/>
            <person name="Moran D.A.P."/>
            <person name="Tomita M."/>
            <person name="Numata K."/>
            <person name="Arakawa K."/>
        </authorList>
    </citation>
    <scope>NUCLEOTIDE SEQUENCE</scope>
</reference>
<keyword evidence="3" id="KW-1185">Reference proteome</keyword>
<name>A0A8X6NRQ1_NEPPI</name>
<organism evidence="2 3">
    <name type="scientific">Nephila pilipes</name>
    <name type="common">Giant wood spider</name>
    <name type="synonym">Nephila maculata</name>
    <dbReference type="NCBI Taxonomy" id="299642"/>
    <lineage>
        <taxon>Eukaryota</taxon>
        <taxon>Metazoa</taxon>
        <taxon>Ecdysozoa</taxon>
        <taxon>Arthropoda</taxon>
        <taxon>Chelicerata</taxon>
        <taxon>Arachnida</taxon>
        <taxon>Araneae</taxon>
        <taxon>Araneomorphae</taxon>
        <taxon>Entelegynae</taxon>
        <taxon>Araneoidea</taxon>
        <taxon>Nephilidae</taxon>
        <taxon>Nephila</taxon>
    </lineage>
</organism>
<dbReference type="Proteomes" id="UP000887013">
    <property type="component" value="Unassembled WGS sequence"/>
</dbReference>
<feature type="region of interest" description="Disordered" evidence="1">
    <location>
        <begin position="1"/>
        <end position="49"/>
    </location>
</feature>
<proteinExistence type="predicted"/>
<evidence type="ECO:0000313" key="2">
    <source>
        <dbReference type="EMBL" id="GFT27282.1"/>
    </source>
</evidence>
<evidence type="ECO:0000313" key="3">
    <source>
        <dbReference type="Proteomes" id="UP000887013"/>
    </source>
</evidence>
<dbReference type="EMBL" id="BMAW01060662">
    <property type="protein sequence ID" value="GFT27282.1"/>
    <property type="molecule type" value="Genomic_DNA"/>
</dbReference>
<accession>A0A8X6NRQ1</accession>
<feature type="compositionally biased region" description="Basic and acidic residues" evidence="1">
    <location>
        <begin position="38"/>
        <end position="49"/>
    </location>
</feature>
<sequence>MTHCPSIPRRFSAPNSTTSPHGTVKAQSHTHSRSKKKNQTEGEERQKIEKKYPHSSYGIYFWIGKTCASGGVSFIPISGTPPDKMWIKDRSSLRNGPSSLAKKEMVILVTT</sequence>
<protein>
    <submittedName>
        <fullName evidence="2">Uncharacterized protein</fullName>
    </submittedName>
</protein>
<comment type="caution">
    <text evidence="2">The sequence shown here is derived from an EMBL/GenBank/DDBJ whole genome shotgun (WGS) entry which is preliminary data.</text>
</comment>
<gene>
    <name evidence="2" type="ORF">NPIL_311841</name>
</gene>